<dbReference type="GO" id="GO:0042790">
    <property type="term" value="P:nucleolar large rRNA transcription by RNA polymerase I"/>
    <property type="evidence" value="ECO:0007669"/>
    <property type="project" value="TreeGrafter"/>
</dbReference>
<feature type="domain" description="Rrn7/TAF1B N-terminal cyclin" evidence="11">
    <location>
        <begin position="170"/>
        <end position="257"/>
    </location>
</feature>
<evidence type="ECO:0000313" key="14">
    <source>
        <dbReference type="Proteomes" id="UP000813824"/>
    </source>
</evidence>
<keyword evidence="6" id="KW-0805">Transcription regulation</keyword>
<dbReference type="GO" id="GO:0001164">
    <property type="term" value="F:RNA polymerase I core promoter sequence-specific DNA binding"/>
    <property type="evidence" value="ECO:0007669"/>
    <property type="project" value="InterPro"/>
</dbReference>
<evidence type="ECO:0000256" key="8">
    <source>
        <dbReference type="ARBA" id="ARBA00023163"/>
    </source>
</evidence>
<dbReference type="Proteomes" id="UP000813824">
    <property type="component" value="Unassembled WGS sequence"/>
</dbReference>
<reference evidence="13" key="1">
    <citation type="journal article" date="2021" name="New Phytol.">
        <title>Evolutionary innovations through gain and loss of genes in the ectomycorrhizal Boletales.</title>
        <authorList>
            <person name="Wu G."/>
            <person name="Miyauchi S."/>
            <person name="Morin E."/>
            <person name="Kuo A."/>
            <person name="Drula E."/>
            <person name="Varga T."/>
            <person name="Kohler A."/>
            <person name="Feng B."/>
            <person name="Cao Y."/>
            <person name="Lipzen A."/>
            <person name="Daum C."/>
            <person name="Hundley H."/>
            <person name="Pangilinan J."/>
            <person name="Johnson J."/>
            <person name="Barry K."/>
            <person name="LaButti K."/>
            <person name="Ng V."/>
            <person name="Ahrendt S."/>
            <person name="Min B."/>
            <person name="Choi I.G."/>
            <person name="Park H."/>
            <person name="Plett J.M."/>
            <person name="Magnuson J."/>
            <person name="Spatafora J.W."/>
            <person name="Nagy L.G."/>
            <person name="Henrissat B."/>
            <person name="Grigoriev I.V."/>
            <person name="Yang Z.L."/>
            <person name="Xu J."/>
            <person name="Martin F.M."/>
        </authorList>
    </citation>
    <scope>NUCLEOTIDE SEQUENCE</scope>
    <source>
        <strain evidence="13">KKN 215</strain>
    </source>
</reference>
<dbReference type="GO" id="GO:0070860">
    <property type="term" value="C:RNA polymerase I core factor complex"/>
    <property type="evidence" value="ECO:0007669"/>
    <property type="project" value="InterPro"/>
</dbReference>
<keyword evidence="4" id="KW-0863">Zinc-finger</keyword>
<evidence type="ECO:0000256" key="2">
    <source>
        <dbReference type="ARBA" id="ARBA00006899"/>
    </source>
</evidence>
<evidence type="ECO:0000259" key="12">
    <source>
        <dbReference type="Pfam" id="PF20645"/>
    </source>
</evidence>
<dbReference type="EMBL" id="JAEVFJ010000003">
    <property type="protein sequence ID" value="KAH8105869.1"/>
    <property type="molecule type" value="Genomic_DNA"/>
</dbReference>
<evidence type="ECO:0000256" key="4">
    <source>
        <dbReference type="ARBA" id="ARBA00022771"/>
    </source>
</evidence>
<dbReference type="Pfam" id="PF20644">
    <property type="entry name" value="Rrn7_cyclin_N"/>
    <property type="match status" value="1"/>
</dbReference>
<evidence type="ECO:0000256" key="6">
    <source>
        <dbReference type="ARBA" id="ARBA00023015"/>
    </source>
</evidence>
<dbReference type="PANTHER" id="PTHR31576">
    <property type="entry name" value="TATA BOX-BINDING PROTEIN-ASSOCIATED FACTOR RNA POLYMERASE I SUBUNIT B"/>
    <property type="match status" value="1"/>
</dbReference>
<evidence type="ECO:0000256" key="7">
    <source>
        <dbReference type="ARBA" id="ARBA00023125"/>
    </source>
</evidence>
<dbReference type="PANTHER" id="PTHR31576:SF2">
    <property type="entry name" value="TATA BOX-BINDING PROTEIN-ASSOCIATED FACTOR RNA POLYMERASE I SUBUNIT B"/>
    <property type="match status" value="1"/>
</dbReference>
<accession>A0A8K0UVT6</accession>
<keyword evidence="9" id="KW-0539">Nucleus</keyword>
<feature type="compositionally biased region" description="Basic and acidic residues" evidence="10">
    <location>
        <begin position="160"/>
        <end position="172"/>
    </location>
</feature>
<dbReference type="OrthoDB" id="428577at2759"/>
<feature type="domain" description="Rrn7/TAF1B C-terminal cyclin" evidence="12">
    <location>
        <begin position="278"/>
        <end position="453"/>
    </location>
</feature>
<evidence type="ECO:0000313" key="13">
    <source>
        <dbReference type="EMBL" id="KAH8105869.1"/>
    </source>
</evidence>
<organism evidence="13 14">
    <name type="scientific">Cristinia sonorae</name>
    <dbReference type="NCBI Taxonomy" id="1940300"/>
    <lineage>
        <taxon>Eukaryota</taxon>
        <taxon>Fungi</taxon>
        <taxon>Dikarya</taxon>
        <taxon>Basidiomycota</taxon>
        <taxon>Agaricomycotina</taxon>
        <taxon>Agaricomycetes</taxon>
        <taxon>Agaricomycetidae</taxon>
        <taxon>Agaricales</taxon>
        <taxon>Pleurotineae</taxon>
        <taxon>Stephanosporaceae</taxon>
        <taxon>Cristinia</taxon>
    </lineage>
</organism>
<keyword evidence="7" id="KW-0238">DNA-binding</keyword>
<name>A0A8K0UVT6_9AGAR</name>
<feature type="region of interest" description="Disordered" evidence="10">
    <location>
        <begin position="110"/>
        <end position="211"/>
    </location>
</feature>
<sequence length="580" mass="65682">MARRNEGHVLQDYRIESRDVEELGPHALRKRALKSGRKKSEKASRTNPLLYHGERARFHFFQCQQLLFRMQVQCLLKLWHLPTEFEIVCRDIWALHLSLLPSPPSPEPYFFRHDMAGEPPRSAGGNSGGTTHTIPEEGQEAEDKEDGKSSSDLSTDSEDEYARMADLEREVSESPTSSSDEEEGETNDQAESRKKAPTTAPRPRNQRTYNTYDSPLSTIAVLMLSCWTLRIPVTYMDFIRAIESYDLVYLDPIRLLPAAMVQHLTKYTMLALSPHFSPRPMQVHTMVSRLARLLHRKHHIFIPEMNVAPVLWRTVRAFEGTPTLYNLVKKIADVLSLPLTLHHSLTPTLKRKKAKDPSWHKFDNVPVEVSLSSAVIVVLKLVYGLDGTARIPVSRVDPLYALPELNALLVKIQSLEEGSNPSMQDVLSVTSELTALDLDETLLDGYLDFCEKALLPPKGSTSEHTILKEYFPLQYSSRRSENVRPHDAPSALPAINTSLLSQDKILGQLPGKSYAVYSPTDILGTAPEDYELVMQRAAHWTGVDEEVIHGVVENLERRLARWWTVLEKQKQAQQGDDSDQ</sequence>
<evidence type="ECO:0000256" key="3">
    <source>
        <dbReference type="ARBA" id="ARBA00022723"/>
    </source>
</evidence>
<dbReference type="InterPro" id="IPR048538">
    <property type="entry name" value="Rrn7_cyclin_C"/>
</dbReference>
<gene>
    <name evidence="13" type="ORF">BXZ70DRAFT_398730</name>
</gene>
<protein>
    <submittedName>
        <fullName evidence="13">Uncharacterized protein</fullName>
    </submittedName>
</protein>
<dbReference type="AlphaFoldDB" id="A0A8K0UVT6"/>
<evidence type="ECO:0000256" key="5">
    <source>
        <dbReference type="ARBA" id="ARBA00022833"/>
    </source>
</evidence>
<keyword evidence="3" id="KW-0479">Metal-binding</keyword>
<comment type="subcellular location">
    <subcellularLocation>
        <location evidence="1">Nucleus</location>
        <location evidence="1">Nucleolus</location>
    </subcellularLocation>
</comment>
<evidence type="ECO:0000256" key="1">
    <source>
        <dbReference type="ARBA" id="ARBA00004604"/>
    </source>
</evidence>
<comment type="caution">
    <text evidence="13">The sequence shown here is derived from an EMBL/GenBank/DDBJ whole genome shotgun (WGS) entry which is preliminary data.</text>
</comment>
<feature type="compositionally biased region" description="Acidic residues" evidence="10">
    <location>
        <begin position="179"/>
        <end position="188"/>
    </location>
</feature>
<evidence type="ECO:0000259" key="11">
    <source>
        <dbReference type="Pfam" id="PF20644"/>
    </source>
</evidence>
<dbReference type="GO" id="GO:0008270">
    <property type="term" value="F:zinc ion binding"/>
    <property type="evidence" value="ECO:0007669"/>
    <property type="project" value="UniProtKB-KW"/>
</dbReference>
<evidence type="ECO:0000256" key="10">
    <source>
        <dbReference type="SAM" id="MobiDB-lite"/>
    </source>
</evidence>
<keyword evidence="5" id="KW-0862">Zinc</keyword>
<dbReference type="InterPro" id="IPR033599">
    <property type="entry name" value="TAF1B/Rrn7"/>
</dbReference>
<keyword evidence="14" id="KW-1185">Reference proteome</keyword>
<comment type="similarity">
    <text evidence="2">Belongs to the RRN7/TAF1B family.</text>
</comment>
<evidence type="ECO:0000256" key="9">
    <source>
        <dbReference type="ARBA" id="ARBA00023242"/>
    </source>
</evidence>
<dbReference type="InterPro" id="IPR048540">
    <property type="entry name" value="Rrn7_cyclin_N"/>
</dbReference>
<keyword evidence="8" id="KW-0804">Transcription</keyword>
<proteinExistence type="inferred from homology"/>
<dbReference type="Pfam" id="PF20645">
    <property type="entry name" value="Rrn7_cyclin_C"/>
    <property type="match status" value="1"/>
</dbReference>